<accession>A0A5N5WSA0</accession>
<evidence type="ECO:0008006" key="3">
    <source>
        <dbReference type="Google" id="ProtNLM"/>
    </source>
</evidence>
<dbReference type="Proteomes" id="UP000326565">
    <property type="component" value="Unassembled WGS sequence"/>
</dbReference>
<organism evidence="1 2">
    <name type="scientific">Aspergillus leporis</name>
    <dbReference type="NCBI Taxonomy" id="41062"/>
    <lineage>
        <taxon>Eukaryota</taxon>
        <taxon>Fungi</taxon>
        <taxon>Dikarya</taxon>
        <taxon>Ascomycota</taxon>
        <taxon>Pezizomycotina</taxon>
        <taxon>Eurotiomycetes</taxon>
        <taxon>Eurotiomycetidae</taxon>
        <taxon>Eurotiales</taxon>
        <taxon>Aspergillaceae</taxon>
        <taxon>Aspergillus</taxon>
        <taxon>Aspergillus subgen. Circumdati</taxon>
    </lineage>
</organism>
<sequence length="265" mass="30158">MSTTTPFSLTPRFEIRQLGPEHQDWANAIIIHSNVFCSPVWPNIYPENKTKRLYDSFPASDYLINHQISSGLSYGIFDKEYKYKFPESAATNGKLHWDFTDETATKEQLVQQMDFPLVSVAMSYNGANPLDMDRLKPLFACLPLFPVVIQRLIERDSRGEVKDHEGVLMRNGTSTRADYEGFGLMKKMAHWLMREAASKGFKGIEIPCFHNAVIRVWENPPAPFRGEIVAEANVKDEEVVGEDGKVDKPYAHVDQRAAKIYVTLV</sequence>
<name>A0A5N5WSA0_9EURO</name>
<dbReference type="AlphaFoldDB" id="A0A5N5WSA0"/>
<keyword evidence="2" id="KW-1185">Reference proteome</keyword>
<protein>
    <recommendedName>
        <fullName evidence="3">N-acetyltransferase domain-containing protein</fullName>
    </recommendedName>
</protein>
<gene>
    <name evidence="1" type="ORF">BDV29DRAFT_181530</name>
</gene>
<evidence type="ECO:0000313" key="1">
    <source>
        <dbReference type="EMBL" id="KAB8070080.1"/>
    </source>
</evidence>
<reference evidence="1 2" key="1">
    <citation type="submission" date="2019-04" db="EMBL/GenBank/DDBJ databases">
        <title>Friends and foes A comparative genomics study of 23 Aspergillus species from section Flavi.</title>
        <authorList>
            <consortium name="DOE Joint Genome Institute"/>
            <person name="Kjaerbolling I."/>
            <person name="Vesth T."/>
            <person name="Frisvad J.C."/>
            <person name="Nybo J.L."/>
            <person name="Theobald S."/>
            <person name="Kildgaard S."/>
            <person name="Isbrandt T."/>
            <person name="Kuo A."/>
            <person name="Sato A."/>
            <person name="Lyhne E.K."/>
            <person name="Kogle M.E."/>
            <person name="Wiebenga A."/>
            <person name="Kun R.S."/>
            <person name="Lubbers R.J."/>
            <person name="Makela M.R."/>
            <person name="Barry K."/>
            <person name="Chovatia M."/>
            <person name="Clum A."/>
            <person name="Daum C."/>
            <person name="Haridas S."/>
            <person name="He G."/>
            <person name="LaButti K."/>
            <person name="Lipzen A."/>
            <person name="Mondo S."/>
            <person name="Riley R."/>
            <person name="Salamov A."/>
            <person name="Simmons B.A."/>
            <person name="Magnuson J.K."/>
            <person name="Henrissat B."/>
            <person name="Mortensen U.H."/>
            <person name="Larsen T.O."/>
            <person name="Devries R.P."/>
            <person name="Grigoriev I.V."/>
            <person name="Machida M."/>
            <person name="Baker S.E."/>
            <person name="Andersen M.R."/>
        </authorList>
    </citation>
    <scope>NUCLEOTIDE SEQUENCE [LARGE SCALE GENOMIC DNA]</scope>
    <source>
        <strain evidence="1 2">CBS 151.66</strain>
    </source>
</reference>
<dbReference type="OrthoDB" id="5169850at2759"/>
<evidence type="ECO:0000313" key="2">
    <source>
        <dbReference type="Proteomes" id="UP000326565"/>
    </source>
</evidence>
<proteinExistence type="predicted"/>
<dbReference type="EMBL" id="ML732315">
    <property type="protein sequence ID" value="KAB8070080.1"/>
    <property type="molecule type" value="Genomic_DNA"/>
</dbReference>